<organism evidence="2 3">
    <name type="scientific">Paxillus involutus ATCC 200175</name>
    <dbReference type="NCBI Taxonomy" id="664439"/>
    <lineage>
        <taxon>Eukaryota</taxon>
        <taxon>Fungi</taxon>
        <taxon>Dikarya</taxon>
        <taxon>Basidiomycota</taxon>
        <taxon>Agaricomycotina</taxon>
        <taxon>Agaricomycetes</taxon>
        <taxon>Agaricomycetidae</taxon>
        <taxon>Boletales</taxon>
        <taxon>Paxilineae</taxon>
        <taxon>Paxillaceae</taxon>
        <taxon>Paxillus</taxon>
    </lineage>
</organism>
<feature type="region of interest" description="Disordered" evidence="1">
    <location>
        <begin position="289"/>
        <end position="317"/>
    </location>
</feature>
<feature type="region of interest" description="Disordered" evidence="1">
    <location>
        <begin position="446"/>
        <end position="471"/>
    </location>
</feature>
<sequence>MASFRVPSSSRLPSLQRSDNPRPRANGSLISEVFRPKLPLDPFAKLHTIREPWMLKLENVVAATSEVRRDVVLVLGAPKLRDIGPILQSPQLACSLLIIASHQPPTIPEPTLSVLPAICILRLNTPLAVEANGAVRFRVSRIWRKNGGSGIREIRESMAGLHADEIPYNLFKILDTGSASPSPLSSCEGLKSSRPSSFISTSRSFVGSRSRKSSTAQLPAADPYQRPLDVILNFLPPGLVDRTSLKQSILITTLSRPYLVAACPASSDKLISKPSARRRSSFLRRSVLHDSPSSLTSGSRDSLETNSTHLNSPTSTPLTTSRLIHILAQSGKGQEKLIHNMESFQLSFSQPPSLRMKKPDALESATAYLVPVSALREVVCYAPPQTPSTSSRAEHRTVTAEWTVADIVLSGVLDPLSNPGQMSYTGPRAWISSAADFAFAPETGMGPASFPLPPTPLSPTSSLRVRERRRDSDVAWNPGKIYDSYSSFNGPQGLAKPPRVPPKAKRRPVPKIFTEIPTPLSSSEDSALESEHGVEPTIIAAMKRSRVMGEDKGVVTGKRLWWRFTNRAVTR</sequence>
<name>A0A0C9TJU0_PAXIN</name>
<dbReference type="HOGENOM" id="CLU_022326_0_0_1"/>
<keyword evidence="3" id="KW-1185">Reference proteome</keyword>
<dbReference type="Proteomes" id="UP000053647">
    <property type="component" value="Unassembled WGS sequence"/>
</dbReference>
<proteinExistence type="predicted"/>
<feature type="compositionally biased region" description="Polar residues" evidence="1">
    <location>
        <begin position="291"/>
        <end position="300"/>
    </location>
</feature>
<feature type="region of interest" description="Disordered" evidence="1">
    <location>
        <begin position="1"/>
        <end position="27"/>
    </location>
</feature>
<evidence type="ECO:0000313" key="2">
    <source>
        <dbReference type="EMBL" id="KIJ15915.1"/>
    </source>
</evidence>
<protein>
    <submittedName>
        <fullName evidence="2">Unplaced genomic scaffold PAXINscaffold_13, whole genome shotgun sequence</fullName>
    </submittedName>
</protein>
<feature type="region of interest" description="Disordered" evidence="1">
    <location>
        <begin position="180"/>
        <end position="205"/>
    </location>
</feature>
<gene>
    <name evidence="2" type="ORF">PAXINDRAFT_168889</name>
</gene>
<reference evidence="2 3" key="1">
    <citation type="submission" date="2014-06" db="EMBL/GenBank/DDBJ databases">
        <authorList>
            <consortium name="DOE Joint Genome Institute"/>
            <person name="Kuo A."/>
            <person name="Kohler A."/>
            <person name="Nagy L.G."/>
            <person name="Floudas D."/>
            <person name="Copeland A."/>
            <person name="Barry K.W."/>
            <person name="Cichocki N."/>
            <person name="Veneault-Fourrey C."/>
            <person name="LaButti K."/>
            <person name="Lindquist E.A."/>
            <person name="Lipzen A."/>
            <person name="Lundell T."/>
            <person name="Morin E."/>
            <person name="Murat C."/>
            <person name="Sun H."/>
            <person name="Tunlid A."/>
            <person name="Henrissat B."/>
            <person name="Grigoriev I.V."/>
            <person name="Hibbett D.S."/>
            <person name="Martin F."/>
            <person name="Nordberg H.P."/>
            <person name="Cantor M.N."/>
            <person name="Hua S.X."/>
        </authorList>
    </citation>
    <scope>NUCLEOTIDE SEQUENCE [LARGE SCALE GENOMIC DNA]</scope>
    <source>
        <strain evidence="2 3">ATCC 200175</strain>
    </source>
</reference>
<feature type="compositionally biased region" description="Low complexity" evidence="1">
    <location>
        <begin position="305"/>
        <end position="317"/>
    </location>
</feature>
<evidence type="ECO:0000256" key="1">
    <source>
        <dbReference type="SAM" id="MobiDB-lite"/>
    </source>
</evidence>
<accession>A0A0C9TJU0</accession>
<dbReference type="AlphaFoldDB" id="A0A0C9TJU0"/>
<reference evidence="3" key="2">
    <citation type="submission" date="2015-01" db="EMBL/GenBank/DDBJ databases">
        <title>Evolutionary Origins and Diversification of the Mycorrhizal Mutualists.</title>
        <authorList>
            <consortium name="DOE Joint Genome Institute"/>
            <consortium name="Mycorrhizal Genomics Consortium"/>
            <person name="Kohler A."/>
            <person name="Kuo A."/>
            <person name="Nagy L.G."/>
            <person name="Floudas D."/>
            <person name="Copeland A."/>
            <person name="Barry K.W."/>
            <person name="Cichocki N."/>
            <person name="Veneault-Fourrey C."/>
            <person name="LaButti K."/>
            <person name="Lindquist E.A."/>
            <person name="Lipzen A."/>
            <person name="Lundell T."/>
            <person name="Morin E."/>
            <person name="Murat C."/>
            <person name="Riley R."/>
            <person name="Ohm R."/>
            <person name="Sun H."/>
            <person name="Tunlid A."/>
            <person name="Henrissat B."/>
            <person name="Grigoriev I.V."/>
            <person name="Hibbett D.S."/>
            <person name="Martin F."/>
        </authorList>
    </citation>
    <scope>NUCLEOTIDE SEQUENCE [LARGE SCALE GENOMIC DNA]</scope>
    <source>
        <strain evidence="3">ATCC 200175</strain>
    </source>
</reference>
<dbReference type="EMBL" id="KN819335">
    <property type="protein sequence ID" value="KIJ15915.1"/>
    <property type="molecule type" value="Genomic_DNA"/>
</dbReference>
<dbReference type="OrthoDB" id="3265311at2759"/>
<feature type="compositionally biased region" description="Low complexity" evidence="1">
    <location>
        <begin position="192"/>
        <end position="205"/>
    </location>
</feature>
<feature type="compositionally biased region" description="Low complexity" evidence="1">
    <location>
        <begin position="7"/>
        <end position="18"/>
    </location>
</feature>
<evidence type="ECO:0000313" key="3">
    <source>
        <dbReference type="Proteomes" id="UP000053647"/>
    </source>
</evidence>